<dbReference type="PANTHER" id="PTHR23542">
    <property type="match status" value="1"/>
</dbReference>
<evidence type="ECO:0000259" key="6">
    <source>
        <dbReference type="PROSITE" id="PS50850"/>
    </source>
</evidence>
<evidence type="ECO:0000256" key="2">
    <source>
        <dbReference type="ARBA" id="ARBA00022692"/>
    </source>
</evidence>
<keyword evidence="8" id="KW-1185">Reference proteome</keyword>
<gene>
    <name evidence="7" type="ORF">HDG69_001307</name>
</gene>
<dbReference type="InterPro" id="IPR011701">
    <property type="entry name" value="MFS"/>
</dbReference>
<proteinExistence type="predicted"/>
<feature type="domain" description="Major facilitator superfamily (MFS) profile" evidence="6">
    <location>
        <begin position="248"/>
        <end position="439"/>
    </location>
</feature>
<dbReference type="InterPro" id="IPR020846">
    <property type="entry name" value="MFS_dom"/>
</dbReference>
<evidence type="ECO:0000256" key="5">
    <source>
        <dbReference type="SAM" id="Phobius"/>
    </source>
</evidence>
<dbReference type="RefSeq" id="WP_171782893.1">
    <property type="nucleotide sequence ID" value="NZ_BAAAML010000002.1"/>
</dbReference>
<comment type="subcellular location">
    <subcellularLocation>
        <location evidence="1">Cell membrane</location>
        <topology evidence="1">Multi-pass membrane protein</topology>
    </subcellularLocation>
</comment>
<comment type="caution">
    <text evidence="7">The sequence shown here is derived from an EMBL/GenBank/DDBJ whole genome shotgun (WGS) entry which is preliminary data.</text>
</comment>
<dbReference type="Pfam" id="PF07690">
    <property type="entry name" value="MFS_1"/>
    <property type="match status" value="1"/>
</dbReference>
<feature type="transmembrane region" description="Helical" evidence="5">
    <location>
        <begin position="285"/>
        <end position="305"/>
    </location>
</feature>
<feature type="transmembrane region" description="Helical" evidence="5">
    <location>
        <begin position="89"/>
        <end position="122"/>
    </location>
</feature>
<name>A0ABX2A1T2_9MICO</name>
<evidence type="ECO:0000256" key="4">
    <source>
        <dbReference type="ARBA" id="ARBA00023136"/>
    </source>
</evidence>
<dbReference type="EMBL" id="JABEZU010000001">
    <property type="protein sequence ID" value="NOV96754.1"/>
    <property type="molecule type" value="Genomic_DNA"/>
</dbReference>
<feature type="transmembrane region" description="Helical" evidence="5">
    <location>
        <begin position="400"/>
        <end position="419"/>
    </location>
</feature>
<keyword evidence="4 5" id="KW-0472">Membrane</keyword>
<evidence type="ECO:0000256" key="3">
    <source>
        <dbReference type="ARBA" id="ARBA00022989"/>
    </source>
</evidence>
<feature type="transmembrane region" description="Helical" evidence="5">
    <location>
        <begin position="169"/>
        <end position="202"/>
    </location>
</feature>
<feature type="transmembrane region" description="Helical" evidence="5">
    <location>
        <begin position="337"/>
        <end position="359"/>
    </location>
</feature>
<feature type="transmembrane region" description="Helical" evidence="5">
    <location>
        <begin position="58"/>
        <end position="77"/>
    </location>
</feature>
<feature type="transmembrane region" description="Helical" evidence="5">
    <location>
        <begin position="371"/>
        <end position="394"/>
    </location>
</feature>
<feature type="transmembrane region" description="Helical" evidence="5">
    <location>
        <begin position="249"/>
        <end position="273"/>
    </location>
</feature>
<protein>
    <submittedName>
        <fullName evidence="7">MFS family permease</fullName>
    </submittedName>
</protein>
<dbReference type="PROSITE" id="PS50850">
    <property type="entry name" value="MFS"/>
    <property type="match status" value="1"/>
</dbReference>
<dbReference type="Proteomes" id="UP000757540">
    <property type="component" value="Unassembled WGS sequence"/>
</dbReference>
<organism evidence="7 8">
    <name type="scientific">Isoptericola halotolerans</name>
    <dbReference type="NCBI Taxonomy" id="300560"/>
    <lineage>
        <taxon>Bacteria</taxon>
        <taxon>Bacillati</taxon>
        <taxon>Actinomycetota</taxon>
        <taxon>Actinomycetes</taxon>
        <taxon>Micrococcales</taxon>
        <taxon>Promicromonosporaceae</taxon>
        <taxon>Isoptericola</taxon>
    </lineage>
</organism>
<dbReference type="InterPro" id="IPR036259">
    <property type="entry name" value="MFS_trans_sf"/>
</dbReference>
<sequence>MTLTNDRPRARGIEPRTTVPQAVGPTYFPLAFVARLPFAMMVVGVLTLVVAATDSLTLGGATSGMVGLGAAVCGPLIGAWADRSGQRRALLATAVVHSILLLVLTLAVFLAVPAAVVLAVGFSIGASAPQVPPMSRSRLTGVIRTRLPAARRPVALSRTMSYEATVDEVVFVFGPFVVGALATLFGPAAPILAASALTALAVGAFALHSSGRVAPPPGPSARTAGTTAAGAAGPPPVQAPVRELFSGRVLVLVAGFLGIGLFFGSVLTALSAYTGDAGHSERAGLLYGFMGIGSALTALAVVVFPARFSLRARWLVFAVVQLAGAVVVATASSTGMLLAGLLIAGLGIGPSLVTIYSLGSERSPVGRTATVMTMLGSAIILGQSAASAATGLLADTFGTSAAMAVPVVAAGVVAGAAAANWRLGRAPAAVEAQASATDA</sequence>
<keyword evidence="2 5" id="KW-0812">Transmembrane</keyword>
<dbReference type="SUPFAM" id="SSF103473">
    <property type="entry name" value="MFS general substrate transporter"/>
    <property type="match status" value="1"/>
</dbReference>
<feature type="transmembrane region" description="Helical" evidence="5">
    <location>
        <begin position="312"/>
        <end position="331"/>
    </location>
</feature>
<evidence type="ECO:0000313" key="8">
    <source>
        <dbReference type="Proteomes" id="UP000757540"/>
    </source>
</evidence>
<accession>A0ABX2A1T2</accession>
<dbReference type="PANTHER" id="PTHR23542:SF1">
    <property type="entry name" value="MAJOR FACILITATOR SUPERFAMILY (MFS) PROFILE DOMAIN-CONTAINING PROTEIN"/>
    <property type="match status" value="1"/>
</dbReference>
<keyword evidence="3 5" id="KW-1133">Transmembrane helix</keyword>
<evidence type="ECO:0000313" key="7">
    <source>
        <dbReference type="EMBL" id="NOV96754.1"/>
    </source>
</evidence>
<feature type="transmembrane region" description="Helical" evidence="5">
    <location>
        <begin position="32"/>
        <end position="52"/>
    </location>
</feature>
<evidence type="ECO:0000256" key="1">
    <source>
        <dbReference type="ARBA" id="ARBA00004651"/>
    </source>
</evidence>
<reference evidence="7 8" key="1">
    <citation type="submission" date="2020-05" db="EMBL/GenBank/DDBJ databases">
        <title>Genomic Encyclopedia of Type Strains, Phase III (KMG-III): the genomes of soil and plant-associated and newly described type strains.</title>
        <authorList>
            <person name="Whitman W."/>
        </authorList>
    </citation>
    <scope>NUCLEOTIDE SEQUENCE [LARGE SCALE GENOMIC DNA]</scope>
    <source>
        <strain evidence="7 8">KCTC 19046</strain>
    </source>
</reference>
<dbReference type="Gene3D" id="1.20.1250.20">
    <property type="entry name" value="MFS general substrate transporter like domains"/>
    <property type="match status" value="1"/>
</dbReference>